<dbReference type="Proteomes" id="UP000032434">
    <property type="component" value="Chromosome 1"/>
</dbReference>
<dbReference type="Gene3D" id="3.40.50.300">
    <property type="entry name" value="P-loop containing nucleotide triphosphate hydrolases"/>
    <property type="match status" value="1"/>
</dbReference>
<dbReference type="InterPro" id="IPR027417">
    <property type="entry name" value="P-loop_NTPase"/>
</dbReference>
<dbReference type="Pfam" id="PF01926">
    <property type="entry name" value="MMR_HSR1"/>
    <property type="match status" value="1"/>
</dbReference>
<gene>
    <name evidence="2" type="ORF">Aocu_10250</name>
</gene>
<evidence type="ECO:0000313" key="2">
    <source>
        <dbReference type="EMBL" id="CDR31098.1"/>
    </source>
</evidence>
<dbReference type="AlphaFoldDB" id="A0A061AB70"/>
<dbReference type="SUPFAM" id="SSF52540">
    <property type="entry name" value="P-loop containing nucleoside triphosphate hydrolases"/>
    <property type="match status" value="1"/>
</dbReference>
<dbReference type="InterPro" id="IPR050896">
    <property type="entry name" value="Mito_lipid_metab_GTPase"/>
</dbReference>
<dbReference type="InParanoid" id="A0A061AB70"/>
<accession>A0A061AB70</accession>
<dbReference type="KEGG" id="aoc:Aocu_10250"/>
<name>A0A061AB70_9MOLU</name>
<proteinExistence type="predicted"/>
<dbReference type="InterPro" id="IPR006073">
    <property type="entry name" value="GTP-bd"/>
</dbReference>
<evidence type="ECO:0000259" key="1">
    <source>
        <dbReference type="Pfam" id="PF01926"/>
    </source>
</evidence>
<dbReference type="PANTHER" id="PTHR46434:SF1">
    <property type="entry name" value="GENETIC INTERACTOR OF PROHIBITINS 3, MITOCHONDRIAL"/>
    <property type="match status" value="1"/>
</dbReference>
<dbReference type="RefSeq" id="WP_045749552.1">
    <property type="nucleotide sequence ID" value="NZ_FUZK01000001.1"/>
</dbReference>
<organism evidence="2 3">
    <name type="scientific">Acholeplasma oculi</name>
    <dbReference type="NCBI Taxonomy" id="35623"/>
    <lineage>
        <taxon>Bacteria</taxon>
        <taxon>Bacillati</taxon>
        <taxon>Mycoplasmatota</taxon>
        <taxon>Mollicutes</taxon>
        <taxon>Acholeplasmatales</taxon>
        <taxon>Acholeplasmataceae</taxon>
        <taxon>Acholeplasma</taxon>
    </lineage>
</organism>
<dbReference type="PANTHER" id="PTHR46434">
    <property type="entry name" value="GENETIC INTERACTOR OF PROHIBITINS 3, MITOCHONDRIAL"/>
    <property type="match status" value="1"/>
</dbReference>
<feature type="domain" description="G" evidence="1">
    <location>
        <begin position="153"/>
        <end position="214"/>
    </location>
</feature>
<keyword evidence="3" id="KW-1185">Reference proteome</keyword>
<evidence type="ECO:0000313" key="3">
    <source>
        <dbReference type="Proteomes" id="UP000032434"/>
    </source>
</evidence>
<dbReference type="STRING" id="35623.Aocu_10250"/>
<dbReference type="OrthoDB" id="9773841at2"/>
<dbReference type="GO" id="GO:0005525">
    <property type="term" value="F:GTP binding"/>
    <property type="evidence" value="ECO:0007669"/>
    <property type="project" value="InterPro"/>
</dbReference>
<reference evidence="3" key="1">
    <citation type="submission" date="2014-05" db="EMBL/GenBank/DDBJ databases">
        <authorList>
            <person name="Kube M."/>
        </authorList>
    </citation>
    <scope>NUCLEOTIDE SEQUENCE [LARGE SCALE GENOMIC DNA]</scope>
</reference>
<dbReference type="PATRIC" id="fig|35623.3.peg.1025"/>
<sequence>MLKNTDTCLGCGSHLQNENPNQVGYTINLEKPFCMSCYRLMHYGDAKAHHHPDQLPDFEANSLVVVVTSVLYLDTILNSDIKRLGDHQKVVYLINQIDLLPQSTSKNYLLGKIQKNFRLFRVLYDEIILMSAKNPLDIENLKDYLKHTKFKNIYLIGLQNSGKTTIFKELTGNKEALTMPKAALTQSILKGSFENKLIFDTPGLYQSGYLHEFLPYDTYKDILPKQEFKPRNGYMKLNDAIIIGGLVAISVIKGETKSTLFVRDEVKHHLTKDEKVLSVLNNEAIFDIKMDQYITEDFKLKDDVKYQFTLADFGLIQFMGPVTLRIYRHPKMYVSLSEGFFR</sequence>
<dbReference type="HOGENOM" id="CLU_017878_0_0_14"/>
<dbReference type="EMBL" id="LK028559">
    <property type="protein sequence ID" value="CDR31098.1"/>
    <property type="molecule type" value="Genomic_DNA"/>
</dbReference>
<protein>
    <submittedName>
        <fullName evidence="2">GTP-binding protein</fullName>
    </submittedName>
</protein>
<dbReference type="FunCoup" id="A0A061AB70">
    <property type="interactions" value="237"/>
</dbReference>